<evidence type="ECO:0000256" key="2">
    <source>
        <dbReference type="ARBA" id="ARBA00022723"/>
    </source>
</evidence>
<dbReference type="EMBL" id="GHES01006221">
    <property type="protein sequence ID" value="MPA36780.1"/>
    <property type="molecule type" value="Transcribed_RNA"/>
</dbReference>
<evidence type="ECO:0000313" key="6">
    <source>
        <dbReference type="EMBL" id="MPA36780.1"/>
    </source>
</evidence>
<keyword evidence="3 4" id="KW-0408">Iron</keyword>
<dbReference type="InterPro" id="IPR044861">
    <property type="entry name" value="IPNS-like_FE2OG_OXY"/>
</dbReference>
<accession>A0A5B6YY85</accession>
<dbReference type="Pfam" id="PF14226">
    <property type="entry name" value="DIOX_N"/>
    <property type="match status" value="1"/>
</dbReference>
<evidence type="ECO:0000256" key="3">
    <source>
        <dbReference type="ARBA" id="ARBA00023004"/>
    </source>
</evidence>
<name>A0A5B6YY85_DAVIN</name>
<dbReference type="InterPro" id="IPR026992">
    <property type="entry name" value="DIOX_N"/>
</dbReference>
<keyword evidence="4 6" id="KW-0560">Oxidoreductase</keyword>
<keyword evidence="2 4" id="KW-0479">Metal-binding</keyword>
<organism evidence="6">
    <name type="scientific">Davidia involucrata</name>
    <name type="common">Dove tree</name>
    <dbReference type="NCBI Taxonomy" id="16924"/>
    <lineage>
        <taxon>Eukaryota</taxon>
        <taxon>Viridiplantae</taxon>
        <taxon>Streptophyta</taxon>
        <taxon>Embryophyta</taxon>
        <taxon>Tracheophyta</taxon>
        <taxon>Spermatophyta</taxon>
        <taxon>Magnoliopsida</taxon>
        <taxon>eudicotyledons</taxon>
        <taxon>Gunneridae</taxon>
        <taxon>Pentapetalae</taxon>
        <taxon>asterids</taxon>
        <taxon>Cornales</taxon>
        <taxon>Nyssaceae</taxon>
        <taxon>Davidia</taxon>
    </lineage>
</organism>
<sequence length="356" mass="40079">MAGPSPYAEVEPLSKPVQELVLDAVGDELPQRYVYKGGDGVIDASFPLLEVPLIDLGLLTSSSSNIGTGEELKKLQSALSTCGCFQAINHGITSSFLDEVQGVAKQFFSLPMEEKQKYSRTVDDIEGYGNDTVLSEHQTLDWTDRLYLIVNPEDKRKLNFWPQKPANFREILHEYTTKLGMLTELILKAMAKSLSLEEKCFLNQYGEGATMIARFNLYPPCPRPDLILGVKPHADGSAITFLLQDNEVEGLQVLKDDHWFRVPIIPHALFINVGDQAEIMSNGMFKSPVHRVVTNSERERITLAVFCIPESSKEIGPVEELINEKRPRLYKKVKNYVDIYFQNYQLGKRPIEAAKV</sequence>
<dbReference type="InterPro" id="IPR027443">
    <property type="entry name" value="IPNS-like_sf"/>
</dbReference>
<dbReference type="Pfam" id="PF03171">
    <property type="entry name" value="2OG-FeII_Oxy"/>
    <property type="match status" value="1"/>
</dbReference>
<dbReference type="InterPro" id="IPR005123">
    <property type="entry name" value="Oxoglu/Fe-dep_dioxygenase_dom"/>
</dbReference>
<dbReference type="FunFam" id="2.60.120.330:FF:000018">
    <property type="entry name" value="2-oxoglutarate (2OG) and Fe(II)-dependent oxygenase superfamily protein"/>
    <property type="match status" value="1"/>
</dbReference>
<dbReference type="PANTHER" id="PTHR47991">
    <property type="entry name" value="OXOGLUTARATE/IRON-DEPENDENT DIOXYGENASE"/>
    <property type="match status" value="1"/>
</dbReference>
<comment type="similarity">
    <text evidence="1 4">Belongs to the iron/ascorbate-dependent oxidoreductase family.</text>
</comment>
<reference evidence="6" key="1">
    <citation type="submission" date="2019-08" db="EMBL/GenBank/DDBJ databases">
        <title>Reference gene set and small RNA set construction with multiple tissues from Davidia involucrata Baill.</title>
        <authorList>
            <person name="Yang H."/>
            <person name="Zhou C."/>
            <person name="Li G."/>
            <person name="Wang J."/>
            <person name="Gao P."/>
            <person name="Wang M."/>
            <person name="Wang R."/>
            <person name="Zhao Y."/>
        </authorList>
    </citation>
    <scope>NUCLEOTIDE SEQUENCE</scope>
    <source>
        <tissue evidence="6">Mixed with DoveR01_LX</tissue>
    </source>
</reference>
<feature type="domain" description="Fe2OG dioxygenase" evidence="5">
    <location>
        <begin position="208"/>
        <end position="309"/>
    </location>
</feature>
<gene>
    <name evidence="6" type="ORF">Din_006221</name>
</gene>
<dbReference type="PROSITE" id="PS51471">
    <property type="entry name" value="FE2OG_OXY"/>
    <property type="match status" value="1"/>
</dbReference>
<evidence type="ECO:0000259" key="5">
    <source>
        <dbReference type="PROSITE" id="PS51471"/>
    </source>
</evidence>
<dbReference type="Gene3D" id="2.60.120.330">
    <property type="entry name" value="B-lactam Antibiotic, Isopenicillin N Synthase, Chain"/>
    <property type="match status" value="1"/>
</dbReference>
<protein>
    <submittedName>
        <fullName evidence="6">Putative 2-oxoglutarate (2OG) and Fe(II)-dependent oxygenase superfamily protein</fullName>
        <ecNumber evidence="6">1.14.20.6</ecNumber>
    </submittedName>
</protein>
<dbReference type="SUPFAM" id="SSF51197">
    <property type="entry name" value="Clavaminate synthase-like"/>
    <property type="match status" value="1"/>
</dbReference>
<dbReference type="AlphaFoldDB" id="A0A5B6YY85"/>
<proteinExistence type="inferred from homology"/>
<dbReference type="GO" id="GO:0046872">
    <property type="term" value="F:metal ion binding"/>
    <property type="evidence" value="ECO:0007669"/>
    <property type="project" value="UniProtKB-KW"/>
</dbReference>
<dbReference type="EC" id="1.14.20.6" evidence="6"/>
<evidence type="ECO:0000256" key="1">
    <source>
        <dbReference type="ARBA" id="ARBA00008056"/>
    </source>
</evidence>
<evidence type="ECO:0000256" key="4">
    <source>
        <dbReference type="RuleBase" id="RU003682"/>
    </source>
</evidence>
<dbReference type="GO" id="GO:0045431">
    <property type="term" value="F:flavonol synthase activity"/>
    <property type="evidence" value="ECO:0007669"/>
    <property type="project" value="UniProtKB-EC"/>
</dbReference>
<dbReference type="InterPro" id="IPR050295">
    <property type="entry name" value="Plant_2OG-oxidoreductases"/>
</dbReference>